<organism evidence="11 12">
    <name type="scientific">Microbulbifer spongiae</name>
    <dbReference type="NCBI Taxonomy" id="2944933"/>
    <lineage>
        <taxon>Bacteria</taxon>
        <taxon>Pseudomonadati</taxon>
        <taxon>Pseudomonadota</taxon>
        <taxon>Gammaproteobacteria</taxon>
        <taxon>Cellvibrionales</taxon>
        <taxon>Microbulbiferaceae</taxon>
        <taxon>Microbulbifer</taxon>
    </lineage>
</organism>
<gene>
    <name evidence="9 11" type="primary">tatA</name>
    <name evidence="11" type="ORF">M8T91_17270</name>
</gene>
<evidence type="ECO:0000256" key="9">
    <source>
        <dbReference type="HAMAP-Rule" id="MF_00236"/>
    </source>
</evidence>
<feature type="region of interest" description="Disordered" evidence="10">
    <location>
        <begin position="46"/>
        <end position="93"/>
    </location>
</feature>
<feature type="transmembrane region" description="Helical" evidence="9">
    <location>
        <begin position="6"/>
        <end position="24"/>
    </location>
</feature>
<protein>
    <recommendedName>
        <fullName evidence="9">Sec-independent protein translocase protein TatA</fullName>
    </recommendedName>
</protein>
<evidence type="ECO:0000256" key="3">
    <source>
        <dbReference type="ARBA" id="ARBA00022475"/>
    </source>
</evidence>
<keyword evidence="5 9" id="KW-0653">Protein transport</keyword>
<evidence type="ECO:0000256" key="6">
    <source>
        <dbReference type="ARBA" id="ARBA00022989"/>
    </source>
</evidence>
<evidence type="ECO:0000256" key="2">
    <source>
        <dbReference type="ARBA" id="ARBA00022448"/>
    </source>
</evidence>
<comment type="subunit">
    <text evidence="9">The Tat system comprises two distinct complexes: a TatABC complex, containing multiple copies of TatA, TatB and TatC subunits, and a separate TatA complex, containing only TatA subunits. Substrates initially bind to the TatABC complex, which probably triggers association of the separate TatA complex to form the active translocon.</text>
</comment>
<dbReference type="InterPro" id="IPR003369">
    <property type="entry name" value="TatA/B/E"/>
</dbReference>
<keyword evidence="2 9" id="KW-0813">Transport</keyword>
<dbReference type="Pfam" id="PF02416">
    <property type="entry name" value="TatA_B_E"/>
    <property type="match status" value="1"/>
</dbReference>
<dbReference type="Proteomes" id="UP001321520">
    <property type="component" value="Chromosome"/>
</dbReference>
<evidence type="ECO:0000313" key="11">
    <source>
        <dbReference type="EMBL" id="WKD49617.1"/>
    </source>
</evidence>
<accession>A0ABY9EAC4</accession>
<evidence type="ECO:0000256" key="4">
    <source>
        <dbReference type="ARBA" id="ARBA00022692"/>
    </source>
</evidence>
<evidence type="ECO:0000256" key="7">
    <source>
        <dbReference type="ARBA" id="ARBA00023010"/>
    </source>
</evidence>
<dbReference type="InterPro" id="IPR006312">
    <property type="entry name" value="TatA/E"/>
</dbReference>
<dbReference type="PANTHER" id="PTHR42982:SF1">
    <property type="entry name" value="SEC-INDEPENDENT PROTEIN TRANSLOCASE PROTEIN TATA"/>
    <property type="match status" value="1"/>
</dbReference>
<keyword evidence="3 9" id="KW-1003">Cell membrane</keyword>
<comment type="subcellular location">
    <subcellularLocation>
        <location evidence="1 9">Cell membrane</location>
        <topology evidence="1 9">Single-pass membrane protein</topology>
    </subcellularLocation>
</comment>
<dbReference type="PANTHER" id="PTHR42982">
    <property type="entry name" value="SEC-INDEPENDENT PROTEIN TRANSLOCASE PROTEIN TATA"/>
    <property type="match status" value="1"/>
</dbReference>
<keyword evidence="4 9" id="KW-0812">Transmembrane</keyword>
<comment type="similarity">
    <text evidence="9">Belongs to the TatA/E family.</text>
</comment>
<sequence>MGFGGISIWQLLIILVIVLLLFGTKRLKNLGGDLGGAIKGFRKAIKDDDKSKDAEKDKDLEKDKDPGRLQQDAETKPDQGNVTREKDKQSQDK</sequence>
<reference evidence="11 12" key="1">
    <citation type="submission" date="2022-05" db="EMBL/GenBank/DDBJ databases">
        <title>Microbulbifer sp. nov., isolated from sponge.</title>
        <authorList>
            <person name="Gao L."/>
        </authorList>
    </citation>
    <scope>NUCLEOTIDE SEQUENCE [LARGE SCALE GENOMIC DNA]</scope>
    <source>
        <strain evidence="11 12">MI-G</strain>
    </source>
</reference>
<evidence type="ECO:0000256" key="10">
    <source>
        <dbReference type="SAM" id="MobiDB-lite"/>
    </source>
</evidence>
<dbReference type="RefSeq" id="WP_301415469.1">
    <property type="nucleotide sequence ID" value="NZ_CP098023.1"/>
</dbReference>
<evidence type="ECO:0000256" key="1">
    <source>
        <dbReference type="ARBA" id="ARBA00004162"/>
    </source>
</evidence>
<evidence type="ECO:0000256" key="8">
    <source>
        <dbReference type="ARBA" id="ARBA00023136"/>
    </source>
</evidence>
<keyword evidence="12" id="KW-1185">Reference proteome</keyword>
<dbReference type="EMBL" id="CP098023">
    <property type="protein sequence ID" value="WKD49617.1"/>
    <property type="molecule type" value="Genomic_DNA"/>
</dbReference>
<dbReference type="HAMAP" id="MF_00236">
    <property type="entry name" value="TatA_E"/>
    <property type="match status" value="1"/>
</dbReference>
<name>A0ABY9EAC4_9GAMM</name>
<evidence type="ECO:0000313" key="12">
    <source>
        <dbReference type="Proteomes" id="UP001321520"/>
    </source>
</evidence>
<dbReference type="Gene3D" id="1.20.5.3310">
    <property type="match status" value="1"/>
</dbReference>
<keyword evidence="8 9" id="KW-0472">Membrane</keyword>
<keyword evidence="6 9" id="KW-1133">Transmembrane helix</keyword>
<comment type="function">
    <text evidence="9">Part of the twin-arginine translocation (Tat) system that transports large folded proteins containing a characteristic twin-arginine motif in their signal peptide across membranes. TatA could form the protein-conducting channel of the Tat system.</text>
</comment>
<dbReference type="NCBIfam" id="TIGR01411">
    <property type="entry name" value="tatAE"/>
    <property type="match status" value="1"/>
</dbReference>
<evidence type="ECO:0000256" key="5">
    <source>
        <dbReference type="ARBA" id="ARBA00022927"/>
    </source>
</evidence>
<keyword evidence="7 9" id="KW-0811">Translocation</keyword>
<proteinExistence type="inferred from homology"/>